<organism evidence="1 2">
    <name type="scientific">Plakobranchus ocellatus</name>
    <dbReference type="NCBI Taxonomy" id="259542"/>
    <lineage>
        <taxon>Eukaryota</taxon>
        <taxon>Metazoa</taxon>
        <taxon>Spiralia</taxon>
        <taxon>Lophotrochozoa</taxon>
        <taxon>Mollusca</taxon>
        <taxon>Gastropoda</taxon>
        <taxon>Heterobranchia</taxon>
        <taxon>Euthyneura</taxon>
        <taxon>Panpulmonata</taxon>
        <taxon>Sacoglossa</taxon>
        <taxon>Placobranchoidea</taxon>
        <taxon>Plakobranchidae</taxon>
        <taxon>Plakobranchus</taxon>
    </lineage>
</organism>
<dbReference type="EMBL" id="BLXT01002707">
    <property type="protein sequence ID" value="GFN96792.1"/>
    <property type="molecule type" value="Genomic_DNA"/>
</dbReference>
<accession>A0AAV3ZQG0</accession>
<evidence type="ECO:0000313" key="2">
    <source>
        <dbReference type="Proteomes" id="UP000735302"/>
    </source>
</evidence>
<sequence length="118" mass="12958">MLRFSFSLLVMFKVIKDFGSIQSATFTREFMFTQADPLILSGTDFRVAPFSWSSVSGALTCAHNTIYSCPASRGFLYHTDTGLCTSLIWLHQGSSAASHTVPAGELYLTTDLCPEGFQ</sequence>
<gene>
    <name evidence="1" type="ORF">PoB_002329800</name>
</gene>
<evidence type="ECO:0000313" key="1">
    <source>
        <dbReference type="EMBL" id="GFN96792.1"/>
    </source>
</evidence>
<comment type="caution">
    <text evidence="1">The sequence shown here is derived from an EMBL/GenBank/DDBJ whole genome shotgun (WGS) entry which is preliminary data.</text>
</comment>
<reference evidence="1 2" key="1">
    <citation type="journal article" date="2021" name="Elife">
        <title>Chloroplast acquisition without the gene transfer in kleptoplastic sea slugs, Plakobranchus ocellatus.</title>
        <authorList>
            <person name="Maeda T."/>
            <person name="Takahashi S."/>
            <person name="Yoshida T."/>
            <person name="Shimamura S."/>
            <person name="Takaki Y."/>
            <person name="Nagai Y."/>
            <person name="Toyoda A."/>
            <person name="Suzuki Y."/>
            <person name="Arimoto A."/>
            <person name="Ishii H."/>
            <person name="Satoh N."/>
            <person name="Nishiyama T."/>
            <person name="Hasebe M."/>
            <person name="Maruyama T."/>
            <person name="Minagawa J."/>
            <person name="Obokata J."/>
            <person name="Shigenobu S."/>
        </authorList>
    </citation>
    <scope>NUCLEOTIDE SEQUENCE [LARGE SCALE GENOMIC DNA]</scope>
</reference>
<name>A0AAV3ZQG0_9GAST</name>
<proteinExistence type="predicted"/>
<evidence type="ECO:0008006" key="3">
    <source>
        <dbReference type="Google" id="ProtNLM"/>
    </source>
</evidence>
<feature type="non-terminal residue" evidence="1">
    <location>
        <position position="118"/>
    </location>
</feature>
<keyword evidence="2" id="KW-1185">Reference proteome</keyword>
<protein>
    <recommendedName>
        <fullName evidence="3">Sushi domain-containing protein</fullName>
    </recommendedName>
</protein>
<dbReference type="AlphaFoldDB" id="A0AAV3ZQG0"/>
<dbReference type="Proteomes" id="UP000735302">
    <property type="component" value="Unassembled WGS sequence"/>
</dbReference>